<dbReference type="Proteomes" id="UP000236950">
    <property type="component" value="Unassembled WGS sequence"/>
</dbReference>
<keyword evidence="5" id="KW-0997">Cell inner membrane</keyword>
<dbReference type="InterPro" id="IPR003439">
    <property type="entry name" value="ABC_transporter-like_ATP-bd"/>
</dbReference>
<protein>
    <submittedName>
        <fullName evidence="11">Peptide ABC transporter ATPase</fullName>
    </submittedName>
</protein>
<keyword evidence="6" id="KW-0547">Nucleotide-binding</keyword>
<evidence type="ECO:0000256" key="2">
    <source>
        <dbReference type="ARBA" id="ARBA00005417"/>
    </source>
</evidence>
<dbReference type="SMART" id="SM00382">
    <property type="entry name" value="AAA"/>
    <property type="match status" value="1"/>
</dbReference>
<dbReference type="AlphaFoldDB" id="A0A2S5E9X7"/>
<evidence type="ECO:0000313" key="12">
    <source>
        <dbReference type="Proteomes" id="UP000236950"/>
    </source>
</evidence>
<evidence type="ECO:0000256" key="1">
    <source>
        <dbReference type="ARBA" id="ARBA00004202"/>
    </source>
</evidence>
<feature type="domain" description="ABC transporter" evidence="10">
    <location>
        <begin position="9"/>
        <end position="262"/>
    </location>
</feature>
<name>A0A2S5E9X7_9BACT</name>
<proteinExistence type="inferred from homology"/>
<organism evidence="11 12">
    <name type="scientific">Petrotoga halophila DSM 16923</name>
    <dbReference type="NCBI Taxonomy" id="1122953"/>
    <lineage>
        <taxon>Bacteria</taxon>
        <taxon>Thermotogati</taxon>
        <taxon>Thermotogota</taxon>
        <taxon>Thermotogae</taxon>
        <taxon>Petrotogales</taxon>
        <taxon>Petrotogaceae</taxon>
        <taxon>Petrotoga</taxon>
    </lineage>
</organism>
<evidence type="ECO:0000256" key="7">
    <source>
        <dbReference type="ARBA" id="ARBA00022840"/>
    </source>
</evidence>
<keyword evidence="9" id="KW-0472">Membrane</keyword>
<dbReference type="InterPro" id="IPR013563">
    <property type="entry name" value="Oligopep_ABC_C"/>
</dbReference>
<keyword evidence="3" id="KW-0813">Transport</keyword>
<keyword evidence="12" id="KW-1185">Reference proteome</keyword>
<dbReference type="PROSITE" id="PS50893">
    <property type="entry name" value="ABC_TRANSPORTER_2"/>
    <property type="match status" value="1"/>
</dbReference>
<keyword evidence="7" id="KW-0067">ATP-binding</keyword>
<dbReference type="Gene3D" id="3.40.50.300">
    <property type="entry name" value="P-loop containing nucleotide triphosphate hydrolases"/>
    <property type="match status" value="1"/>
</dbReference>
<dbReference type="GO" id="GO:0015833">
    <property type="term" value="P:peptide transport"/>
    <property type="evidence" value="ECO:0007669"/>
    <property type="project" value="InterPro"/>
</dbReference>
<dbReference type="PANTHER" id="PTHR43297:SF14">
    <property type="entry name" value="ATPASE AAA-TYPE CORE DOMAIN-CONTAINING PROTEIN"/>
    <property type="match status" value="1"/>
</dbReference>
<evidence type="ECO:0000313" key="11">
    <source>
        <dbReference type="EMBL" id="POZ89986.1"/>
    </source>
</evidence>
<evidence type="ECO:0000256" key="4">
    <source>
        <dbReference type="ARBA" id="ARBA00022475"/>
    </source>
</evidence>
<dbReference type="RefSeq" id="WP_103899193.1">
    <property type="nucleotide sequence ID" value="NZ_JALY01000254.1"/>
</dbReference>
<reference evidence="11 12" key="1">
    <citation type="submission" date="2014-01" db="EMBL/GenBank/DDBJ databases">
        <title>Comparative genomics of Petrotoga.</title>
        <authorList>
            <person name="Chow K."/>
            <person name="Charchuk R."/>
            <person name="Nesbo C.L."/>
        </authorList>
    </citation>
    <scope>NUCLEOTIDE SEQUENCE [LARGE SCALE GENOMIC DNA]</scope>
    <source>
        <strain evidence="11 12">DSM 16923</strain>
    </source>
</reference>
<accession>A0A2S5E9X7</accession>
<gene>
    <name evidence="11" type="ORF">AA81_12050</name>
</gene>
<dbReference type="InterPro" id="IPR003593">
    <property type="entry name" value="AAA+_ATPase"/>
</dbReference>
<evidence type="ECO:0000256" key="6">
    <source>
        <dbReference type="ARBA" id="ARBA00022741"/>
    </source>
</evidence>
<keyword evidence="4" id="KW-1003">Cell membrane</keyword>
<dbReference type="InterPro" id="IPR050388">
    <property type="entry name" value="ABC_Ni/Peptide_Import"/>
</dbReference>
<dbReference type="GO" id="GO:0005524">
    <property type="term" value="F:ATP binding"/>
    <property type="evidence" value="ECO:0007669"/>
    <property type="project" value="UniProtKB-KW"/>
</dbReference>
<dbReference type="EMBL" id="JALY01000254">
    <property type="protein sequence ID" value="POZ89986.1"/>
    <property type="molecule type" value="Genomic_DNA"/>
</dbReference>
<dbReference type="Pfam" id="PF00005">
    <property type="entry name" value="ABC_tran"/>
    <property type="match status" value="1"/>
</dbReference>
<evidence type="ECO:0000256" key="8">
    <source>
        <dbReference type="ARBA" id="ARBA00022967"/>
    </source>
</evidence>
<evidence type="ECO:0000256" key="3">
    <source>
        <dbReference type="ARBA" id="ARBA00022448"/>
    </source>
</evidence>
<evidence type="ECO:0000259" key="10">
    <source>
        <dbReference type="PROSITE" id="PS50893"/>
    </source>
</evidence>
<comment type="subcellular location">
    <subcellularLocation>
        <location evidence="1">Cell membrane</location>
        <topology evidence="1">Peripheral membrane protein</topology>
    </subcellularLocation>
</comment>
<comment type="similarity">
    <text evidence="2">Belongs to the ABC transporter superfamily.</text>
</comment>
<dbReference type="GO" id="GO:0016887">
    <property type="term" value="F:ATP hydrolysis activity"/>
    <property type="evidence" value="ECO:0007669"/>
    <property type="project" value="InterPro"/>
</dbReference>
<dbReference type="NCBIfam" id="TIGR01727">
    <property type="entry name" value="oligo_HPY"/>
    <property type="match status" value="1"/>
</dbReference>
<dbReference type="PANTHER" id="PTHR43297">
    <property type="entry name" value="OLIGOPEPTIDE TRANSPORT ATP-BINDING PROTEIN APPD"/>
    <property type="match status" value="1"/>
</dbReference>
<dbReference type="Pfam" id="PF08352">
    <property type="entry name" value="oligo_HPY"/>
    <property type="match status" value="1"/>
</dbReference>
<dbReference type="GO" id="GO:0005886">
    <property type="term" value="C:plasma membrane"/>
    <property type="evidence" value="ECO:0007669"/>
    <property type="project" value="UniProtKB-SubCell"/>
</dbReference>
<keyword evidence="8" id="KW-1278">Translocase</keyword>
<dbReference type="SUPFAM" id="SSF52540">
    <property type="entry name" value="P-loop containing nucleoside triphosphate hydrolases"/>
    <property type="match status" value="1"/>
</dbReference>
<comment type="caution">
    <text evidence="11">The sequence shown here is derived from an EMBL/GenBank/DDBJ whole genome shotgun (WGS) entry which is preliminary data.</text>
</comment>
<dbReference type="FunFam" id="3.40.50.300:FF:000016">
    <property type="entry name" value="Oligopeptide ABC transporter ATP-binding component"/>
    <property type="match status" value="1"/>
</dbReference>
<evidence type="ECO:0000256" key="9">
    <source>
        <dbReference type="ARBA" id="ARBA00023136"/>
    </source>
</evidence>
<sequence length="333" mass="36965">MESENILDIKDLNVSFNLPEGTVKVLNGINFTIRKDEVFGIVGESGCGKSVTASSILQLLPKNAQRSGEILLHTENGIINITSLTPTDEKMRQIRGNDIAMIFQEPAASFSPVYTIGEQMIENIILHKTLSEKEAKEIALEMIEKVKIPDPKKIINSYPFELSGGMLQRCMIALALSCNPMILIADEPTTALDVTIQAQILYLMKELQKEFESSIIFITHDLGVIAQMADRVAVMYLGKIVEEGTVYDIFNNPLHPYTRALMTSIPKVGIKKTRLEAIKGIVPDPFNKPKGCSFHNRCPNYIAGVCDTKEPKNITFSKDHTVACFLYGGKNNE</sequence>
<dbReference type="CDD" id="cd03257">
    <property type="entry name" value="ABC_NikE_OppD_transporters"/>
    <property type="match status" value="1"/>
</dbReference>
<dbReference type="InterPro" id="IPR027417">
    <property type="entry name" value="P-loop_NTPase"/>
</dbReference>
<evidence type="ECO:0000256" key="5">
    <source>
        <dbReference type="ARBA" id="ARBA00022519"/>
    </source>
</evidence>